<proteinExistence type="predicted"/>
<dbReference type="PROSITE" id="PS00455">
    <property type="entry name" value="AMP_BINDING"/>
    <property type="match status" value="1"/>
</dbReference>
<keyword evidence="1" id="KW-0436">Ligase</keyword>
<gene>
    <name evidence="3" type="ORF">TSUD_229110</name>
</gene>
<dbReference type="SUPFAM" id="SSF56801">
    <property type="entry name" value="Acetyl-CoA synthetase-like"/>
    <property type="match status" value="1"/>
</dbReference>
<evidence type="ECO:0000313" key="3">
    <source>
        <dbReference type="EMBL" id="GAU18921.1"/>
    </source>
</evidence>
<evidence type="ECO:0000313" key="4">
    <source>
        <dbReference type="Proteomes" id="UP000242715"/>
    </source>
</evidence>
<evidence type="ECO:0000259" key="2">
    <source>
        <dbReference type="Pfam" id="PF00501"/>
    </source>
</evidence>
<name>A0A2Z6LR78_TRISU</name>
<dbReference type="EMBL" id="DF973190">
    <property type="protein sequence ID" value="GAU18921.1"/>
    <property type="molecule type" value="Genomic_DNA"/>
</dbReference>
<dbReference type="InterPro" id="IPR000873">
    <property type="entry name" value="AMP-dep_synth/lig_dom"/>
</dbReference>
<dbReference type="Pfam" id="PF00501">
    <property type="entry name" value="AMP-binding"/>
    <property type="match status" value="1"/>
</dbReference>
<sequence>MLSVAPSIDAKQNTTTATEVSADSVVINQQKQKPSDDYDSTNHIFKSKLPDIPISNHLPLHTYCFEKLPEISDRPCLIVASTGKTYTYAETHLQCRKIAAGLSKLGIQKGDVIMILLQNSAEFVLSFLAASMIGAVATTANPFYTSAEIFKQITVSKTKLIITQAMYVDKLKQNEEKDKLIDFKIITVDEPPVNCLHFSVISESNEDQLPEVEFDPEDAVALPFSSGTTGLPKGVILTHKSLTTSVAQQVDGENPNLVLLCALRAGSAVLIMHKFEIGTLLGHIQKHKVTVAMVVPPLVLALAKNPTVGEFDLSSIRLVLSGAAPLGKELEETLHNRIPQAVLGQAFIN</sequence>
<reference evidence="4" key="1">
    <citation type="journal article" date="2017" name="Front. Plant Sci.">
        <title>Climate Clever Clovers: New Paradigm to Reduce the Environmental Footprint of Ruminants by Breeding Low Methanogenic Forages Utilizing Haplotype Variation.</title>
        <authorList>
            <person name="Kaur P."/>
            <person name="Appels R."/>
            <person name="Bayer P.E."/>
            <person name="Keeble-Gagnere G."/>
            <person name="Wang J."/>
            <person name="Hirakawa H."/>
            <person name="Shirasawa K."/>
            <person name="Vercoe P."/>
            <person name="Stefanova K."/>
            <person name="Durmic Z."/>
            <person name="Nichols P."/>
            <person name="Revell C."/>
            <person name="Isobe S.N."/>
            <person name="Edwards D."/>
            <person name="Erskine W."/>
        </authorList>
    </citation>
    <scope>NUCLEOTIDE SEQUENCE [LARGE SCALE GENOMIC DNA]</scope>
    <source>
        <strain evidence="4">cv. Daliak</strain>
    </source>
</reference>
<evidence type="ECO:0000256" key="1">
    <source>
        <dbReference type="ARBA" id="ARBA00022598"/>
    </source>
</evidence>
<keyword evidence="4" id="KW-1185">Reference proteome</keyword>
<dbReference type="PANTHER" id="PTHR24096">
    <property type="entry name" value="LONG-CHAIN-FATTY-ACID--COA LIGASE"/>
    <property type="match status" value="1"/>
</dbReference>
<dbReference type="PANTHER" id="PTHR24096:SF169">
    <property type="entry name" value="4-COUMARATE--COA LIGASE 3"/>
    <property type="match status" value="1"/>
</dbReference>
<accession>A0A2Z6LR78</accession>
<dbReference type="InterPro" id="IPR020845">
    <property type="entry name" value="AMP-binding_CS"/>
</dbReference>
<feature type="domain" description="AMP-dependent synthetase/ligase" evidence="2">
    <location>
        <begin position="73"/>
        <end position="344"/>
    </location>
</feature>
<dbReference type="GO" id="GO:0016207">
    <property type="term" value="F:4-coumarate-CoA ligase activity"/>
    <property type="evidence" value="ECO:0007669"/>
    <property type="project" value="TreeGrafter"/>
</dbReference>
<dbReference type="AlphaFoldDB" id="A0A2Z6LR78"/>
<protein>
    <recommendedName>
        <fullName evidence="2">AMP-dependent synthetase/ligase domain-containing protein</fullName>
    </recommendedName>
</protein>
<dbReference type="Proteomes" id="UP000242715">
    <property type="component" value="Unassembled WGS sequence"/>
</dbReference>
<dbReference type="Gene3D" id="3.40.50.12780">
    <property type="entry name" value="N-terminal domain of ligase-like"/>
    <property type="match status" value="1"/>
</dbReference>
<dbReference type="OrthoDB" id="10253869at2759"/>
<organism evidence="3 4">
    <name type="scientific">Trifolium subterraneum</name>
    <name type="common">Subterranean clover</name>
    <dbReference type="NCBI Taxonomy" id="3900"/>
    <lineage>
        <taxon>Eukaryota</taxon>
        <taxon>Viridiplantae</taxon>
        <taxon>Streptophyta</taxon>
        <taxon>Embryophyta</taxon>
        <taxon>Tracheophyta</taxon>
        <taxon>Spermatophyta</taxon>
        <taxon>Magnoliopsida</taxon>
        <taxon>eudicotyledons</taxon>
        <taxon>Gunneridae</taxon>
        <taxon>Pentapetalae</taxon>
        <taxon>rosids</taxon>
        <taxon>fabids</taxon>
        <taxon>Fabales</taxon>
        <taxon>Fabaceae</taxon>
        <taxon>Papilionoideae</taxon>
        <taxon>50 kb inversion clade</taxon>
        <taxon>NPAAA clade</taxon>
        <taxon>Hologalegina</taxon>
        <taxon>IRL clade</taxon>
        <taxon>Trifolieae</taxon>
        <taxon>Trifolium</taxon>
    </lineage>
</organism>
<dbReference type="InterPro" id="IPR042099">
    <property type="entry name" value="ANL_N_sf"/>
</dbReference>